<evidence type="ECO:0000259" key="2">
    <source>
        <dbReference type="Pfam" id="PF10536"/>
    </source>
</evidence>
<accession>A0A6J0N191</accession>
<evidence type="ECO:0000313" key="3">
    <source>
        <dbReference type="Proteomes" id="UP000504610"/>
    </source>
</evidence>
<dbReference type="GeneID" id="108849393"/>
<reference evidence="3" key="1">
    <citation type="journal article" date="2019" name="Database">
        <title>The radish genome database (RadishGD): an integrated information resource for radish genomics.</title>
        <authorList>
            <person name="Yu H.J."/>
            <person name="Baek S."/>
            <person name="Lee Y.J."/>
            <person name="Cho A."/>
            <person name="Mun J.H."/>
        </authorList>
    </citation>
    <scope>NUCLEOTIDE SEQUENCE [LARGE SCALE GENOMIC DNA]</scope>
    <source>
        <strain evidence="3">cv. WK10039</strain>
    </source>
</reference>
<dbReference type="RefSeq" id="XP_018478447.2">
    <property type="nucleotide sequence ID" value="XM_018622945.2"/>
</dbReference>
<protein>
    <submittedName>
        <fullName evidence="4">Uncharacterized protein LOC108849393</fullName>
    </submittedName>
</protein>
<dbReference type="InterPro" id="IPR044824">
    <property type="entry name" value="MAIN-like"/>
</dbReference>
<dbReference type="Proteomes" id="UP000504610">
    <property type="component" value="Chromosome 1"/>
</dbReference>
<dbReference type="KEGG" id="rsz:108849393"/>
<dbReference type="PANTHER" id="PTHR46033">
    <property type="entry name" value="PROTEIN MAIN-LIKE 2"/>
    <property type="match status" value="1"/>
</dbReference>
<dbReference type="OrthoDB" id="1572276at2759"/>
<proteinExistence type="predicted"/>
<name>A0A6J0N191_RAPSA</name>
<sequence length="873" mass="98594">MDDSESSLPDLKALSLSVSFPGWRKATPAFKSWAINMSSLHRPTWQKAGIFEAVIASMKVFDKNKDLVLGISERWCPDTKTFLFPWGEATVTLEDVMVLLGFSVLGSPVFAPLDGSGEKTVRELGKEWLKIKKDNNVSFVTQVTWTGRFMGSGDELEHAAFLALWLSYFVFPTKYSHLVRPVLPIAVHLSRGTRIALAPPVLAHLYEELTLLKDHIRGFNMAIGVNTKLELSSLFKLVQVWTWERFRELRPNNSNLLLQGEPRLALWDEEKLTRTRSTVRKSTKNIVRKILANSTMDSFEWRPYTKAVKNWTFPLFYPEEAMWVPVGPDLDEELISFARCVKVSELIGIHSVEHYFPNRVASQFGLLQDVPCPVNMNNLFKEAAWDEYSKPIDGLRLYIPSRSSVSCFTSMFCEWWRKNNRAAESLTPRNIIGDGDDDTSEPVPSCSKKQKSMKRVCKDSESHMVPSEKDEEDDSLTIAQVMSLRKKNKAMCCSSDENHSLDPPHKALPLREVLQKLGKEFPEKLKRSRDLRTPTDVRCEIADSGGSASREAPLNELFQKEEVVKRKTEHMGDMRAPNITTAEMVIDKEKSVRDDSLTIAKKNTIMCSSDENHSLDPPPKVLPLREAVQKLGKEFPAELKRSRYLRTPTNVRSEISDSGGSASREVPLNELCQTEVELKRKSEHLGDNQAREMVIDREKGVRDASKSLGKRNNRLEADNKDSWICQKVAHEDETVAPLKIKKRSEEEKTGNKAVKNTVLRSASGNNSSDPPLGANGVADCNDEVDVNGIKAEKKKTVVGDGTKGAKCLVHENGENQRSNEKEDVDESLKQKDLAIDELALSLEARMMKVEKTLAKIREWKTIERNQARNVITV</sequence>
<evidence type="ECO:0000256" key="1">
    <source>
        <dbReference type="SAM" id="MobiDB-lite"/>
    </source>
</evidence>
<reference evidence="4" key="2">
    <citation type="submission" date="2025-08" db="UniProtKB">
        <authorList>
            <consortium name="RefSeq"/>
        </authorList>
    </citation>
    <scope>IDENTIFICATION</scope>
    <source>
        <tissue evidence="4">Leaf</tissue>
    </source>
</reference>
<organism evidence="3 4">
    <name type="scientific">Raphanus sativus</name>
    <name type="common">Radish</name>
    <name type="synonym">Raphanus raphanistrum var. sativus</name>
    <dbReference type="NCBI Taxonomy" id="3726"/>
    <lineage>
        <taxon>Eukaryota</taxon>
        <taxon>Viridiplantae</taxon>
        <taxon>Streptophyta</taxon>
        <taxon>Embryophyta</taxon>
        <taxon>Tracheophyta</taxon>
        <taxon>Spermatophyta</taxon>
        <taxon>Magnoliopsida</taxon>
        <taxon>eudicotyledons</taxon>
        <taxon>Gunneridae</taxon>
        <taxon>Pentapetalae</taxon>
        <taxon>rosids</taxon>
        <taxon>malvids</taxon>
        <taxon>Brassicales</taxon>
        <taxon>Brassicaceae</taxon>
        <taxon>Brassiceae</taxon>
        <taxon>Raphanus</taxon>
    </lineage>
</organism>
<evidence type="ECO:0000313" key="4">
    <source>
        <dbReference type="RefSeq" id="XP_018478447.2"/>
    </source>
</evidence>
<dbReference type="InterPro" id="IPR019557">
    <property type="entry name" value="AminoTfrase-like_pln_mobile"/>
</dbReference>
<gene>
    <name evidence="4" type="primary">LOC108849393</name>
</gene>
<dbReference type="GO" id="GO:0010073">
    <property type="term" value="P:meristem maintenance"/>
    <property type="evidence" value="ECO:0007669"/>
    <property type="project" value="InterPro"/>
</dbReference>
<dbReference type="PANTHER" id="PTHR46033:SF44">
    <property type="entry name" value="AMINOTRANSFERASE-LIKE PLANT MOBILE DOMAIN-CONTAINING PROTEIN"/>
    <property type="match status" value="1"/>
</dbReference>
<dbReference type="AlphaFoldDB" id="A0A6J0N191"/>
<feature type="region of interest" description="Disordered" evidence="1">
    <location>
        <begin position="429"/>
        <end position="452"/>
    </location>
</feature>
<keyword evidence="3" id="KW-1185">Reference proteome</keyword>
<feature type="domain" description="Aminotransferase-like plant mobile" evidence="2">
    <location>
        <begin position="49"/>
        <end position="417"/>
    </location>
</feature>
<dbReference type="Pfam" id="PF10536">
    <property type="entry name" value="PMD"/>
    <property type="match status" value="1"/>
</dbReference>